<feature type="transmembrane region" description="Helical" evidence="7">
    <location>
        <begin position="6"/>
        <end position="25"/>
    </location>
</feature>
<dbReference type="GO" id="GO:0005886">
    <property type="term" value="C:plasma membrane"/>
    <property type="evidence" value="ECO:0007669"/>
    <property type="project" value="UniProtKB-SubCell"/>
</dbReference>
<dbReference type="RefSeq" id="WP_148913029.1">
    <property type="nucleotide sequence ID" value="NZ_VSZS01000051.1"/>
</dbReference>
<feature type="transmembrane region" description="Helical" evidence="7">
    <location>
        <begin position="175"/>
        <end position="196"/>
    </location>
</feature>
<keyword evidence="5 7" id="KW-1133">Transmembrane helix</keyword>
<dbReference type="OrthoDB" id="9791874at2"/>
<evidence type="ECO:0000259" key="8">
    <source>
        <dbReference type="Pfam" id="PF03458"/>
    </source>
</evidence>
<dbReference type="Proteomes" id="UP000323258">
    <property type="component" value="Unassembled WGS sequence"/>
</dbReference>
<feature type="transmembrane region" description="Helical" evidence="7">
    <location>
        <begin position="120"/>
        <end position="139"/>
    </location>
</feature>
<evidence type="ECO:0000256" key="6">
    <source>
        <dbReference type="ARBA" id="ARBA00023136"/>
    </source>
</evidence>
<feature type="domain" description="Glycine transporter" evidence="8">
    <location>
        <begin position="8"/>
        <end position="82"/>
    </location>
</feature>
<feature type="transmembrane region" description="Helical" evidence="7">
    <location>
        <begin position="151"/>
        <end position="169"/>
    </location>
</feature>
<name>A0A5D4H4R9_9HYPH</name>
<comment type="similarity">
    <text evidence="2">Belongs to the UPF0126 family.</text>
</comment>
<accession>A0A5D4H4R9</accession>
<comment type="caution">
    <text evidence="9">The sequence shown here is derived from an EMBL/GenBank/DDBJ whole genome shotgun (WGS) entry which is preliminary data.</text>
</comment>
<evidence type="ECO:0000313" key="9">
    <source>
        <dbReference type="EMBL" id="TYR35658.1"/>
    </source>
</evidence>
<evidence type="ECO:0000256" key="3">
    <source>
        <dbReference type="ARBA" id="ARBA00022475"/>
    </source>
</evidence>
<dbReference type="PANTHER" id="PTHR30506:SF3">
    <property type="entry name" value="UPF0126 INNER MEMBRANE PROTEIN YADS-RELATED"/>
    <property type="match status" value="1"/>
</dbReference>
<proteinExistence type="inferred from homology"/>
<evidence type="ECO:0000256" key="4">
    <source>
        <dbReference type="ARBA" id="ARBA00022692"/>
    </source>
</evidence>
<sequence length="215" mass="22148">MIDQAMTFLDWFGVVVFATTGSLAAARKRMDLFGFILLGTATGIGGGTIRDTVLGATPVFWITSPEYLLACVAVSSAVFFLAHIPQSREALLLRVDALGLALFAVLGADRTLAMAGGPVAAVAMGIVTATFGGVVRDVLSGESPGILSREVYASAALAGASMFVLLHEGGAGREIAVIVGFSAAAAIRFGALHWGWSLPRYGARGADRANEVVSS</sequence>
<keyword evidence="6 7" id="KW-0472">Membrane</keyword>
<comment type="subcellular location">
    <subcellularLocation>
        <location evidence="1">Cell membrane</location>
        <topology evidence="1">Multi-pass membrane protein</topology>
    </subcellularLocation>
</comment>
<dbReference type="PANTHER" id="PTHR30506">
    <property type="entry name" value="INNER MEMBRANE PROTEIN"/>
    <property type="match status" value="1"/>
</dbReference>
<feature type="domain" description="Glycine transporter" evidence="8">
    <location>
        <begin position="95"/>
        <end position="167"/>
    </location>
</feature>
<dbReference type="EMBL" id="VSZS01000051">
    <property type="protein sequence ID" value="TYR35658.1"/>
    <property type="molecule type" value="Genomic_DNA"/>
</dbReference>
<evidence type="ECO:0000256" key="2">
    <source>
        <dbReference type="ARBA" id="ARBA00008193"/>
    </source>
</evidence>
<organism evidence="9 10">
    <name type="scientific">Neoaquamicrobium microcysteis</name>
    <dbReference type="NCBI Taxonomy" id="2682781"/>
    <lineage>
        <taxon>Bacteria</taxon>
        <taxon>Pseudomonadati</taxon>
        <taxon>Pseudomonadota</taxon>
        <taxon>Alphaproteobacteria</taxon>
        <taxon>Hyphomicrobiales</taxon>
        <taxon>Phyllobacteriaceae</taxon>
        <taxon>Neoaquamicrobium</taxon>
    </lineage>
</organism>
<gene>
    <name evidence="9" type="ORF">FY036_01985</name>
</gene>
<keyword evidence="10" id="KW-1185">Reference proteome</keyword>
<evidence type="ECO:0000313" key="10">
    <source>
        <dbReference type="Proteomes" id="UP000323258"/>
    </source>
</evidence>
<keyword evidence="4 7" id="KW-0812">Transmembrane</keyword>
<evidence type="ECO:0000256" key="5">
    <source>
        <dbReference type="ARBA" id="ARBA00022989"/>
    </source>
</evidence>
<reference evidence="9 10" key="1">
    <citation type="submission" date="2019-08" db="EMBL/GenBank/DDBJ databases">
        <authorList>
            <person name="Seo Y.L."/>
        </authorList>
    </citation>
    <scope>NUCLEOTIDE SEQUENCE [LARGE SCALE GENOMIC DNA]</scope>
    <source>
        <strain evidence="9 10">MaA-C15</strain>
    </source>
</reference>
<feature type="transmembrane region" description="Helical" evidence="7">
    <location>
        <begin position="67"/>
        <end position="84"/>
    </location>
</feature>
<dbReference type="InterPro" id="IPR005115">
    <property type="entry name" value="Gly_transporter"/>
</dbReference>
<feature type="transmembrane region" description="Helical" evidence="7">
    <location>
        <begin position="32"/>
        <end position="61"/>
    </location>
</feature>
<evidence type="ECO:0000256" key="1">
    <source>
        <dbReference type="ARBA" id="ARBA00004651"/>
    </source>
</evidence>
<evidence type="ECO:0000256" key="7">
    <source>
        <dbReference type="SAM" id="Phobius"/>
    </source>
</evidence>
<protein>
    <submittedName>
        <fullName evidence="9">Trimeric intracellular cation channel family protein</fullName>
    </submittedName>
</protein>
<dbReference type="Pfam" id="PF03458">
    <property type="entry name" value="Gly_transporter"/>
    <property type="match status" value="2"/>
</dbReference>
<feature type="transmembrane region" description="Helical" evidence="7">
    <location>
        <begin position="91"/>
        <end position="108"/>
    </location>
</feature>
<reference evidence="9 10" key="2">
    <citation type="submission" date="2019-09" db="EMBL/GenBank/DDBJ databases">
        <title>Mesorhizobium sp. MaA-C15 isolated from Microcystis aeruginosa.</title>
        <authorList>
            <person name="Jeong S.E."/>
            <person name="Jin H.M."/>
            <person name="Jeon C.O."/>
        </authorList>
    </citation>
    <scope>NUCLEOTIDE SEQUENCE [LARGE SCALE GENOMIC DNA]</scope>
    <source>
        <strain evidence="9 10">MaA-C15</strain>
    </source>
</reference>
<keyword evidence="3" id="KW-1003">Cell membrane</keyword>
<dbReference type="AlphaFoldDB" id="A0A5D4H4R9"/>